<accession>A0A6C0HPD2</accession>
<reference evidence="2" key="1">
    <citation type="journal article" date="2020" name="Nature">
        <title>Giant virus diversity and host interactions through global metagenomics.</title>
        <authorList>
            <person name="Schulz F."/>
            <person name="Roux S."/>
            <person name="Paez-Espino D."/>
            <person name="Jungbluth S."/>
            <person name="Walsh D.A."/>
            <person name="Denef V.J."/>
            <person name="McMahon K.D."/>
            <person name="Konstantinidis K.T."/>
            <person name="Eloe-Fadrosh E.A."/>
            <person name="Kyrpides N.C."/>
            <person name="Woyke T."/>
        </authorList>
    </citation>
    <scope>NUCLEOTIDE SEQUENCE</scope>
    <source>
        <strain evidence="2">GVMAG-M-3300023184-161</strain>
    </source>
</reference>
<dbReference type="AlphaFoldDB" id="A0A6C0HPD2"/>
<name>A0A6C0HPD2_9ZZZZ</name>
<organism evidence="2">
    <name type="scientific">viral metagenome</name>
    <dbReference type="NCBI Taxonomy" id="1070528"/>
    <lineage>
        <taxon>unclassified sequences</taxon>
        <taxon>metagenomes</taxon>
        <taxon>organismal metagenomes</taxon>
    </lineage>
</organism>
<proteinExistence type="predicted"/>
<feature type="region of interest" description="Disordered" evidence="1">
    <location>
        <begin position="19"/>
        <end position="60"/>
    </location>
</feature>
<evidence type="ECO:0000256" key="1">
    <source>
        <dbReference type="SAM" id="MobiDB-lite"/>
    </source>
</evidence>
<dbReference type="EMBL" id="MN739998">
    <property type="protein sequence ID" value="QHT82349.1"/>
    <property type="molecule type" value="Genomic_DNA"/>
</dbReference>
<evidence type="ECO:0000313" key="2">
    <source>
        <dbReference type="EMBL" id="QHT82349.1"/>
    </source>
</evidence>
<sequence length="555" mass="60940">MAELLIPLIALGGLFFTSNSKTPKREKKTEGYKNLNNNHNGLSTHDAHYRDGSRQPNDKYFNPDNFNNVQKNNSSRYGIGGNTKQQYSLTGDPILTDKFTHNNMVPFFGARVKGATADRNVAEGILDNMIGSGYQQIVKQEQAPLFAPHCDLQYAYGAPNNSDFIQSRVNPSLKMSNVKPWEEIHVAPGLDKGYNSEGGAGFNSGIEARDKWLPKTVNELRVANNPKMTFGLSGHEGPAVAYTNGASIQTQGVVEKHTPEGFYTSGPERWFTNVGDEKASVVRSTHILPDVNRTTATSEYFGNGKNSVSATYTKGEYKQSVKPELSGPPILNPSAKGSCAPTSSDYGMNSYSQLPNNRATTNADMSGAYGNVAGTTVSNPILRNPADKTRTTIREMTERKLDNNHLNVQGQTSNAYMISQYPNIEQERDTTTCSYSGVAGPSGYSAAKSYEAEYNQHNNNNKTFENHPNMGGTQLMNNAQNVLINRTDSDRNNNRLWVPGSMSTPGIINTPSASNIGSVQPKYQANDLEYNTDRMKPDILNAFKNNPYTQSLSSW</sequence>
<feature type="compositionally biased region" description="Basic and acidic residues" evidence="1">
    <location>
        <begin position="45"/>
        <end position="57"/>
    </location>
</feature>
<feature type="compositionally biased region" description="Polar residues" evidence="1">
    <location>
        <begin position="34"/>
        <end position="43"/>
    </location>
</feature>
<protein>
    <submittedName>
        <fullName evidence="2">Uncharacterized protein</fullName>
    </submittedName>
</protein>